<proteinExistence type="predicted"/>
<dbReference type="PANTHER" id="PTHR45749:SF37">
    <property type="entry name" value="OS05G0311600 PROTEIN"/>
    <property type="match status" value="1"/>
</dbReference>
<evidence type="ECO:0000259" key="1">
    <source>
        <dbReference type="Pfam" id="PF14291"/>
    </source>
</evidence>
<sequence>MKYFKDDPFQPDKLKFPVTAGRKFRSEWYKTDTWLEYSPLNDKAYCFTNQEWQQKLKMLLQLQDFANVQENRLYLQAVCKSLIFCGMQSVALRGHDETAASKNEGNFLELMELHAKDSTSIKQFFSDQQKIFQYTDGKFQNELRSIMEEQIKTKIADEITEAKIFALIADEIQDIVRLQQVAVVIRHVNDNLEVHKSFIGFYHTEKSDGESLANLLDGASNMQRPYKGVASRIQKENPPSMYIHCNAHILNLCIASCCTELKLIRNTFFTLQTLYNFIEANFENIRKSSRVFSGGTRTLKFLSDTRWPCRVEAVRSLLDNFEITLTTLSETGEIDYTCGGEAILSQCDNLSNALQSGHVSYETVKCVANSTIDVLISFRTDAFFTQLLNQSTEVAEDYGFQPAQLPRKGRIPQKIDGGSKTPFETVEQFYKATILFPLLDVIVHEI</sequence>
<keyword evidence="3" id="KW-1185">Reference proteome</keyword>
<comment type="caution">
    <text evidence="2">The sequence shown here is derived from an EMBL/GenBank/DDBJ whole genome shotgun (WGS) entry which is preliminary data.</text>
</comment>
<protein>
    <recommendedName>
        <fullName evidence="1">DUF4371 domain-containing protein</fullName>
    </recommendedName>
</protein>
<dbReference type="Pfam" id="PF14291">
    <property type="entry name" value="DUF4371"/>
    <property type="match status" value="1"/>
</dbReference>
<evidence type="ECO:0000313" key="2">
    <source>
        <dbReference type="EMBL" id="KAJ8896699.1"/>
    </source>
</evidence>
<dbReference type="InterPro" id="IPR025398">
    <property type="entry name" value="DUF4371"/>
</dbReference>
<dbReference type="EMBL" id="JARBHB010000001">
    <property type="protein sequence ID" value="KAJ8896699.1"/>
    <property type="molecule type" value="Genomic_DNA"/>
</dbReference>
<organism evidence="2 3">
    <name type="scientific">Dryococelus australis</name>
    <dbReference type="NCBI Taxonomy" id="614101"/>
    <lineage>
        <taxon>Eukaryota</taxon>
        <taxon>Metazoa</taxon>
        <taxon>Ecdysozoa</taxon>
        <taxon>Arthropoda</taxon>
        <taxon>Hexapoda</taxon>
        <taxon>Insecta</taxon>
        <taxon>Pterygota</taxon>
        <taxon>Neoptera</taxon>
        <taxon>Polyneoptera</taxon>
        <taxon>Phasmatodea</taxon>
        <taxon>Verophasmatodea</taxon>
        <taxon>Anareolatae</taxon>
        <taxon>Phasmatidae</taxon>
        <taxon>Eurycanthinae</taxon>
        <taxon>Dryococelus</taxon>
    </lineage>
</organism>
<feature type="domain" description="DUF4371" evidence="1">
    <location>
        <begin position="50"/>
        <end position="217"/>
    </location>
</feature>
<dbReference type="SUPFAM" id="SSF53098">
    <property type="entry name" value="Ribonuclease H-like"/>
    <property type="match status" value="1"/>
</dbReference>
<dbReference type="PANTHER" id="PTHR45749">
    <property type="match status" value="1"/>
</dbReference>
<name>A0ABQ9IJ91_9NEOP</name>
<dbReference type="InterPro" id="IPR012337">
    <property type="entry name" value="RNaseH-like_sf"/>
</dbReference>
<evidence type="ECO:0000313" key="3">
    <source>
        <dbReference type="Proteomes" id="UP001159363"/>
    </source>
</evidence>
<gene>
    <name evidence="2" type="ORF">PR048_002044</name>
</gene>
<reference evidence="2 3" key="1">
    <citation type="submission" date="2023-02" db="EMBL/GenBank/DDBJ databases">
        <title>LHISI_Scaffold_Assembly.</title>
        <authorList>
            <person name="Stuart O.P."/>
            <person name="Cleave R."/>
            <person name="Magrath M.J.L."/>
            <person name="Mikheyev A.S."/>
        </authorList>
    </citation>
    <scope>NUCLEOTIDE SEQUENCE [LARGE SCALE GENOMIC DNA]</scope>
    <source>
        <strain evidence="2">Daus_M_001</strain>
        <tissue evidence="2">Leg muscle</tissue>
    </source>
</reference>
<dbReference type="Proteomes" id="UP001159363">
    <property type="component" value="Chromosome 1"/>
</dbReference>
<accession>A0ABQ9IJ91</accession>